<accession>A0A2T4PY13</accession>
<dbReference type="GO" id="GO:0015833">
    <property type="term" value="P:peptide transport"/>
    <property type="evidence" value="ECO:0007669"/>
    <property type="project" value="TreeGrafter"/>
</dbReference>
<dbReference type="Gene3D" id="3.10.105.10">
    <property type="entry name" value="Dipeptide-binding Protein, Domain 3"/>
    <property type="match status" value="1"/>
</dbReference>
<dbReference type="EMBL" id="PZEV01000047">
    <property type="protein sequence ID" value="PTI49841.1"/>
    <property type="molecule type" value="Genomic_DNA"/>
</dbReference>
<reference evidence="5 6" key="1">
    <citation type="journal article" date="2016" name="Front. Microbiol.">
        <title>Comprehensive Phylogenetic Analysis of Bovine Non-aureus Staphylococci Species Based on Whole-Genome Sequencing.</title>
        <authorList>
            <person name="Naushad S."/>
            <person name="Barkema H.W."/>
            <person name="Luby C."/>
            <person name="Condas L.A."/>
            <person name="Nobrega D.B."/>
            <person name="Carson D.A."/>
            <person name="De Buck J."/>
        </authorList>
    </citation>
    <scope>NUCLEOTIDE SEQUENCE [LARGE SCALE GENOMIC DNA]</scope>
    <source>
        <strain evidence="5 6">SNUC 2993</strain>
    </source>
</reference>
<protein>
    <submittedName>
        <fullName evidence="5">Peptide ABC transporter substrate-binding protein</fullName>
    </submittedName>
</protein>
<dbReference type="GO" id="GO:1904680">
    <property type="term" value="F:peptide transmembrane transporter activity"/>
    <property type="evidence" value="ECO:0007669"/>
    <property type="project" value="TreeGrafter"/>
</dbReference>
<evidence type="ECO:0000313" key="5">
    <source>
        <dbReference type="EMBL" id="PTI49841.1"/>
    </source>
</evidence>
<sequence>MKKRIISIILILVLIASGCGVPTRSSFSNEKEQVKVKGTKPTIRFLGQASYENDMNIVKQQLEQAGFNVKMNIQPDYGSYRTQRQAGNYDIQIDDWTTVFGDPNYAMNAIFSSTGSNSLIKDKQIDQLINQASKESSDKAKQTYKTLENKVIFDEGFMAPLYGAKKNLIYNNKVLNKHSIGLPNSRALIWQQFDYNHHHLRDTRPLVMTQPDGEFQSLDPIRSIAPNVYSINMNMYTRLLTLDDNDEITTKGSLSRSYAINKDNNAFYFLLRDDDYFAKVKNGKAINTHERVTADDVLFSLNRARDKNAVPNHLTYNMHKHIKTISELTNADKKELQRTKTASGKSVWETFNKDFKIKNITNHDQDVNNDKGTYQIVKITTDQSMPKEINYLTHSSAGILSKHDVEKMKTSGKDYGAPNTIPKSDDGQNELVVSGAYIMTKKDNYLATFERNPGFNQSEKGAYGPAKIKQIQLKFNADPASAISELRNHSVDILTDVDQKQFELIRSDKDLSMISKHGRKSVFLILNSKQGIFKDNPHLRRAVVNAINQDQFIKFYRGDKFKIASPVTPLLDTGNTQRQNLSKVEEEINQRN</sequence>
<dbReference type="InterPro" id="IPR000914">
    <property type="entry name" value="SBP_5_dom"/>
</dbReference>
<dbReference type="Pfam" id="PF00496">
    <property type="entry name" value="SBP_bac_5"/>
    <property type="match status" value="2"/>
</dbReference>
<feature type="domain" description="Solute-binding protein family 5" evidence="4">
    <location>
        <begin position="253"/>
        <end position="572"/>
    </location>
</feature>
<evidence type="ECO:0000256" key="3">
    <source>
        <dbReference type="ARBA" id="ARBA00022729"/>
    </source>
</evidence>
<dbReference type="SUPFAM" id="SSF53850">
    <property type="entry name" value="Periplasmic binding protein-like II"/>
    <property type="match status" value="2"/>
</dbReference>
<proteinExistence type="inferred from homology"/>
<organism evidence="5 6">
    <name type="scientific">Staphylococcus warneri</name>
    <dbReference type="NCBI Taxonomy" id="1292"/>
    <lineage>
        <taxon>Bacteria</taxon>
        <taxon>Bacillati</taxon>
        <taxon>Bacillota</taxon>
        <taxon>Bacilli</taxon>
        <taxon>Bacillales</taxon>
        <taxon>Staphylococcaceae</taxon>
        <taxon>Staphylococcus</taxon>
    </lineage>
</organism>
<dbReference type="PROSITE" id="PS51257">
    <property type="entry name" value="PROKAR_LIPOPROTEIN"/>
    <property type="match status" value="1"/>
</dbReference>
<evidence type="ECO:0000256" key="1">
    <source>
        <dbReference type="ARBA" id="ARBA00005695"/>
    </source>
</evidence>
<name>A0A2T4PY13_STAWA</name>
<gene>
    <name evidence="5" type="ORF">BU085_11025</name>
</gene>
<dbReference type="Gene3D" id="3.40.190.10">
    <property type="entry name" value="Periplasmic binding protein-like II"/>
    <property type="match status" value="1"/>
</dbReference>
<feature type="domain" description="Solute-binding protein family 5" evidence="4">
    <location>
        <begin position="48"/>
        <end position="117"/>
    </location>
</feature>
<dbReference type="Proteomes" id="UP000240717">
    <property type="component" value="Unassembled WGS sequence"/>
</dbReference>
<dbReference type="RefSeq" id="WP_107532579.1">
    <property type="nucleotide sequence ID" value="NZ_PZEV01000047.1"/>
</dbReference>
<dbReference type="PANTHER" id="PTHR30290">
    <property type="entry name" value="PERIPLASMIC BINDING COMPONENT OF ABC TRANSPORTER"/>
    <property type="match status" value="1"/>
</dbReference>
<dbReference type="GO" id="GO:0030313">
    <property type="term" value="C:cell envelope"/>
    <property type="evidence" value="ECO:0007669"/>
    <property type="project" value="UniProtKB-SubCell"/>
</dbReference>
<dbReference type="PANTHER" id="PTHR30290:SF9">
    <property type="entry name" value="OLIGOPEPTIDE-BINDING PROTEIN APPA"/>
    <property type="match status" value="1"/>
</dbReference>
<evidence type="ECO:0000256" key="2">
    <source>
        <dbReference type="ARBA" id="ARBA00022448"/>
    </source>
</evidence>
<keyword evidence="2" id="KW-0813">Transport</keyword>
<evidence type="ECO:0000313" key="6">
    <source>
        <dbReference type="Proteomes" id="UP000240717"/>
    </source>
</evidence>
<comment type="caution">
    <text evidence="5">The sequence shown here is derived from an EMBL/GenBank/DDBJ whole genome shotgun (WGS) entry which is preliminary data.</text>
</comment>
<dbReference type="AlphaFoldDB" id="A0A2T4PY13"/>
<dbReference type="InterPro" id="IPR039424">
    <property type="entry name" value="SBP_5"/>
</dbReference>
<comment type="similarity">
    <text evidence="1">Belongs to the bacterial solute-binding protein 5 family.</text>
</comment>
<evidence type="ECO:0000259" key="4">
    <source>
        <dbReference type="Pfam" id="PF00496"/>
    </source>
</evidence>
<keyword evidence="3" id="KW-0732">Signal</keyword>